<keyword evidence="3" id="KW-1185">Reference proteome</keyword>
<protein>
    <submittedName>
        <fullName evidence="2">Uncharacterized protein</fullName>
    </submittedName>
</protein>
<evidence type="ECO:0000313" key="3">
    <source>
        <dbReference type="Proteomes" id="UP001372338"/>
    </source>
</evidence>
<comment type="caution">
    <text evidence="2">The sequence shown here is derived from an EMBL/GenBank/DDBJ whole genome shotgun (WGS) entry which is preliminary data.</text>
</comment>
<feature type="compositionally biased region" description="Polar residues" evidence="1">
    <location>
        <begin position="87"/>
        <end position="97"/>
    </location>
</feature>
<dbReference type="AlphaFoldDB" id="A0AAN9ICT2"/>
<dbReference type="Proteomes" id="UP001372338">
    <property type="component" value="Unassembled WGS sequence"/>
</dbReference>
<evidence type="ECO:0000256" key="1">
    <source>
        <dbReference type="SAM" id="MobiDB-lite"/>
    </source>
</evidence>
<reference evidence="2 3" key="1">
    <citation type="submission" date="2024-01" db="EMBL/GenBank/DDBJ databases">
        <title>The genomes of 5 underutilized Papilionoideae crops provide insights into root nodulation and disease resistanc.</title>
        <authorList>
            <person name="Yuan L."/>
        </authorList>
    </citation>
    <scope>NUCLEOTIDE SEQUENCE [LARGE SCALE GENOMIC DNA]</scope>
    <source>
        <strain evidence="2">ZHUSHIDOU_FW_LH</strain>
        <tissue evidence="2">Leaf</tissue>
    </source>
</reference>
<evidence type="ECO:0000313" key="2">
    <source>
        <dbReference type="EMBL" id="KAK7273444.1"/>
    </source>
</evidence>
<organism evidence="2 3">
    <name type="scientific">Crotalaria pallida</name>
    <name type="common">Smooth rattlebox</name>
    <name type="synonym">Crotalaria striata</name>
    <dbReference type="NCBI Taxonomy" id="3830"/>
    <lineage>
        <taxon>Eukaryota</taxon>
        <taxon>Viridiplantae</taxon>
        <taxon>Streptophyta</taxon>
        <taxon>Embryophyta</taxon>
        <taxon>Tracheophyta</taxon>
        <taxon>Spermatophyta</taxon>
        <taxon>Magnoliopsida</taxon>
        <taxon>eudicotyledons</taxon>
        <taxon>Gunneridae</taxon>
        <taxon>Pentapetalae</taxon>
        <taxon>rosids</taxon>
        <taxon>fabids</taxon>
        <taxon>Fabales</taxon>
        <taxon>Fabaceae</taxon>
        <taxon>Papilionoideae</taxon>
        <taxon>50 kb inversion clade</taxon>
        <taxon>genistoids sensu lato</taxon>
        <taxon>core genistoids</taxon>
        <taxon>Crotalarieae</taxon>
        <taxon>Crotalaria</taxon>
    </lineage>
</organism>
<dbReference type="EMBL" id="JAYWIO010000003">
    <property type="protein sequence ID" value="KAK7273444.1"/>
    <property type="molecule type" value="Genomic_DNA"/>
</dbReference>
<accession>A0AAN9ICT2</accession>
<sequence>MVERKNVKRVWEVKKKLSREEVEKVDAALRSEQKTNIEENLDLVDKDANNLEVHTEETVVGESLSKEGEDGPIGEVSSVKGKDRNPEATNTGNDFDD</sequence>
<gene>
    <name evidence="2" type="ORF">RIF29_14494</name>
</gene>
<feature type="region of interest" description="Disordered" evidence="1">
    <location>
        <begin position="56"/>
        <end position="97"/>
    </location>
</feature>
<name>A0AAN9ICT2_CROPI</name>
<proteinExistence type="predicted"/>